<evidence type="ECO:0000313" key="1">
    <source>
        <dbReference type="EMBL" id="GGI95953.1"/>
    </source>
</evidence>
<organism evidence="1 2">
    <name type="scientific">Halobellus salinus</name>
    <dbReference type="NCBI Taxonomy" id="931585"/>
    <lineage>
        <taxon>Archaea</taxon>
        <taxon>Methanobacteriati</taxon>
        <taxon>Methanobacteriota</taxon>
        <taxon>Stenosarchaea group</taxon>
        <taxon>Halobacteria</taxon>
        <taxon>Halobacteriales</taxon>
        <taxon>Haloferacaceae</taxon>
        <taxon>Halobellus</taxon>
    </lineage>
</organism>
<dbReference type="Proteomes" id="UP000653099">
    <property type="component" value="Unassembled WGS sequence"/>
</dbReference>
<sequence length="71" mass="7835">MQIGGPRTASEVLDRFVKTIGSEVPRTLRINPVTDWPEITELDEEFDVMAIPIVVDGRLGQFDVTGSCMKG</sequence>
<comment type="caution">
    <text evidence="1">The sequence shown here is derived from an EMBL/GenBank/DDBJ whole genome shotgun (WGS) entry which is preliminary data.</text>
</comment>
<protein>
    <submittedName>
        <fullName evidence="1">Uncharacterized protein</fullName>
    </submittedName>
</protein>
<evidence type="ECO:0000313" key="2">
    <source>
        <dbReference type="Proteomes" id="UP000653099"/>
    </source>
</evidence>
<keyword evidence="2" id="KW-1185">Reference proteome</keyword>
<gene>
    <name evidence="1" type="ORF">GCM10008995_02470</name>
</gene>
<dbReference type="EMBL" id="BMOC01000001">
    <property type="protein sequence ID" value="GGI95953.1"/>
    <property type="molecule type" value="Genomic_DNA"/>
</dbReference>
<name>A0A830E615_9EURY</name>
<proteinExistence type="predicted"/>
<dbReference type="AlphaFoldDB" id="A0A830E615"/>
<reference evidence="1" key="2">
    <citation type="submission" date="2020-09" db="EMBL/GenBank/DDBJ databases">
        <authorList>
            <person name="Sun Q."/>
            <person name="Ohkuma M."/>
        </authorList>
    </citation>
    <scope>NUCLEOTIDE SEQUENCE</scope>
    <source>
        <strain evidence="1">JCM 14359</strain>
    </source>
</reference>
<accession>A0A830E615</accession>
<reference evidence="1" key="1">
    <citation type="journal article" date="2014" name="Int. J. Syst. Evol. Microbiol.">
        <title>Complete genome sequence of Corynebacterium casei LMG S-19264T (=DSM 44701T), isolated from a smear-ripened cheese.</title>
        <authorList>
            <consortium name="US DOE Joint Genome Institute (JGI-PGF)"/>
            <person name="Walter F."/>
            <person name="Albersmeier A."/>
            <person name="Kalinowski J."/>
            <person name="Ruckert C."/>
        </authorList>
    </citation>
    <scope>NUCLEOTIDE SEQUENCE</scope>
    <source>
        <strain evidence="1">JCM 14359</strain>
    </source>
</reference>